<evidence type="ECO:0000313" key="3">
    <source>
        <dbReference type="Proteomes" id="UP001189429"/>
    </source>
</evidence>
<reference evidence="2" key="1">
    <citation type="submission" date="2023-10" db="EMBL/GenBank/DDBJ databases">
        <authorList>
            <person name="Chen Y."/>
            <person name="Shah S."/>
            <person name="Dougan E. K."/>
            <person name="Thang M."/>
            <person name="Chan C."/>
        </authorList>
    </citation>
    <scope>NUCLEOTIDE SEQUENCE [LARGE SCALE GENOMIC DNA]</scope>
</reference>
<proteinExistence type="predicted"/>
<dbReference type="EMBL" id="CAUYUJ010002442">
    <property type="protein sequence ID" value="CAK0800774.1"/>
    <property type="molecule type" value="Genomic_DNA"/>
</dbReference>
<gene>
    <name evidence="2" type="ORF">PCOR1329_LOCUS8831</name>
</gene>
<keyword evidence="3" id="KW-1185">Reference proteome</keyword>
<feature type="region of interest" description="Disordered" evidence="1">
    <location>
        <begin position="295"/>
        <end position="377"/>
    </location>
</feature>
<name>A0ABN9Q8M5_9DINO</name>
<feature type="compositionally biased region" description="Low complexity" evidence="1">
    <location>
        <begin position="295"/>
        <end position="317"/>
    </location>
</feature>
<organism evidence="2 3">
    <name type="scientific">Prorocentrum cordatum</name>
    <dbReference type="NCBI Taxonomy" id="2364126"/>
    <lineage>
        <taxon>Eukaryota</taxon>
        <taxon>Sar</taxon>
        <taxon>Alveolata</taxon>
        <taxon>Dinophyceae</taxon>
        <taxon>Prorocentrales</taxon>
        <taxon>Prorocentraceae</taxon>
        <taxon>Prorocentrum</taxon>
    </lineage>
</organism>
<dbReference type="Proteomes" id="UP001189429">
    <property type="component" value="Unassembled WGS sequence"/>
</dbReference>
<evidence type="ECO:0000313" key="2">
    <source>
        <dbReference type="EMBL" id="CAK0800774.1"/>
    </source>
</evidence>
<comment type="caution">
    <text evidence="2">The sequence shown here is derived from an EMBL/GenBank/DDBJ whole genome shotgun (WGS) entry which is preliminary data.</text>
</comment>
<protein>
    <submittedName>
        <fullName evidence="2">Uncharacterized protein</fullName>
    </submittedName>
</protein>
<sequence>MYERSERQAKQAAASAERAKLALCSAALREHGVVAAAPTYDHLASLGFIDGVTQSVVPREQGTAHPGRKKASTDDNQSVALTVVPEMGGTWEQSPPDSARKLLTAVEPAVLSRHNLRTLGKQKQANTVPKDALMNLVEFHFNFDRTAKVPKWRNIHECIASLTSRCQALGARVSALQLPCALSNQPGGNAFWAVVPHAHPDGSEALMNKVTGKMKPLPDSGVKLHIDCCWSETRGTLLDESGLAVNYKCAQLFRMTHVPSMGGGASSDADLIPPRPERRRALALLASPPGPQAAAAAVAPAAAPVAQAPPAGVDQPPEGQDEMPSETDGGAASVPGLAGEAEAADPVFAFGAPVDQDELDFLPPPPAEPAAGAAGSV</sequence>
<evidence type="ECO:0000256" key="1">
    <source>
        <dbReference type="SAM" id="MobiDB-lite"/>
    </source>
</evidence>
<accession>A0ABN9Q8M5</accession>